<sequence>MLKSILNLEGIKKLTKKEQKLINGGAWRYSEATGYCVNPLATCSGALYSKQYPGDWCCEK</sequence>
<evidence type="ECO:0008006" key="3">
    <source>
        <dbReference type="Google" id="ProtNLM"/>
    </source>
</evidence>
<protein>
    <recommendedName>
        <fullName evidence="3">Bacteriocin-type signal sequence-containing protein</fullName>
    </recommendedName>
</protein>
<comment type="caution">
    <text evidence="1">The sequence shown here is derived from an EMBL/GenBank/DDBJ whole genome shotgun (WGS) entry which is preliminary data.</text>
</comment>
<organism evidence="1 2">
    <name type="scientific">Flavobacterium pisciphilum</name>
    <dbReference type="NCBI Taxonomy" id="2893755"/>
    <lineage>
        <taxon>Bacteria</taxon>
        <taxon>Pseudomonadati</taxon>
        <taxon>Bacteroidota</taxon>
        <taxon>Flavobacteriia</taxon>
        <taxon>Flavobacteriales</taxon>
        <taxon>Flavobacteriaceae</taxon>
        <taxon>Flavobacterium</taxon>
    </lineage>
</organism>
<evidence type="ECO:0000313" key="1">
    <source>
        <dbReference type="EMBL" id="MCC9072087.1"/>
    </source>
</evidence>
<gene>
    <name evidence="1" type="ORF">LNQ49_10900</name>
</gene>
<keyword evidence="2" id="KW-1185">Reference proteome</keyword>
<dbReference type="Proteomes" id="UP001430919">
    <property type="component" value="Unassembled WGS sequence"/>
</dbReference>
<proteinExistence type="predicted"/>
<dbReference type="EMBL" id="JAJJMO010000001">
    <property type="protein sequence ID" value="MCC9072087.1"/>
    <property type="molecule type" value="Genomic_DNA"/>
</dbReference>
<name>A0ABS8MTH6_9FLAO</name>
<evidence type="ECO:0000313" key="2">
    <source>
        <dbReference type="Proteomes" id="UP001430919"/>
    </source>
</evidence>
<accession>A0ABS8MTH6</accession>
<dbReference type="RefSeq" id="WP_229988835.1">
    <property type="nucleotide sequence ID" value="NZ_JAJJMO010000001.1"/>
</dbReference>
<reference evidence="1" key="1">
    <citation type="submission" date="2021-11" db="EMBL/GenBank/DDBJ databases">
        <title>Description of novel Flavobacterium species.</title>
        <authorList>
            <person name="Saticioglu I.B."/>
            <person name="Ay H."/>
            <person name="Altun S."/>
            <person name="Duman M."/>
        </authorList>
    </citation>
    <scope>NUCLEOTIDE SEQUENCE</scope>
    <source>
        <strain evidence="1">F-65</strain>
    </source>
</reference>